<evidence type="ECO:0000259" key="5">
    <source>
        <dbReference type="PROSITE" id="PS50850"/>
    </source>
</evidence>
<feature type="transmembrane region" description="Helical" evidence="4">
    <location>
        <begin position="98"/>
        <end position="122"/>
    </location>
</feature>
<dbReference type="Pfam" id="PF07690">
    <property type="entry name" value="MFS_1"/>
    <property type="match status" value="1"/>
</dbReference>
<feature type="transmembrane region" description="Helical" evidence="4">
    <location>
        <begin position="367"/>
        <end position="386"/>
    </location>
</feature>
<accession>A0A6M4HAY2</accession>
<feature type="transmembrane region" description="Helical" evidence="4">
    <location>
        <begin position="277"/>
        <end position="295"/>
    </location>
</feature>
<name>A0A6M4HAY2_9PROT</name>
<keyword evidence="1 4" id="KW-0812">Transmembrane</keyword>
<gene>
    <name evidence="6" type="ORF">DSM104440_02629</name>
</gene>
<feature type="transmembrane region" description="Helical" evidence="4">
    <location>
        <begin position="214"/>
        <end position="233"/>
    </location>
</feature>
<dbReference type="InterPro" id="IPR036259">
    <property type="entry name" value="MFS_trans_sf"/>
</dbReference>
<feature type="transmembrane region" description="Helical" evidence="4">
    <location>
        <begin position="134"/>
        <end position="154"/>
    </location>
</feature>
<dbReference type="Proteomes" id="UP000503096">
    <property type="component" value="Chromosome"/>
</dbReference>
<dbReference type="InterPro" id="IPR011701">
    <property type="entry name" value="MFS"/>
</dbReference>
<evidence type="ECO:0000256" key="3">
    <source>
        <dbReference type="ARBA" id="ARBA00023136"/>
    </source>
</evidence>
<dbReference type="InParanoid" id="A0A6M4HAY2"/>
<dbReference type="InterPro" id="IPR050327">
    <property type="entry name" value="Proton-linked_MCT"/>
</dbReference>
<evidence type="ECO:0000256" key="2">
    <source>
        <dbReference type="ARBA" id="ARBA00022989"/>
    </source>
</evidence>
<feature type="transmembrane region" description="Helical" evidence="4">
    <location>
        <begin position="160"/>
        <end position="182"/>
    </location>
</feature>
<dbReference type="RefSeq" id="WP_171163406.1">
    <property type="nucleotide sequence ID" value="NZ_CP053073.1"/>
</dbReference>
<sequence length="399" mass="41878">MNGKSVRTVLICAAAILFIAMGVRQTMGLFLPQMTIANGWTREDFAFAIALQNLLWGAFVPFVGAFADRHGPGRVLVAGALAYVAGLALMAVSTSTLAFGLSAGFMIGFALSGTTFGVVLGVVAKVAPPEKRSWALGLASAGGSFGQFAMVPIGQGLISGFGWFGALFALAFAASLIVPLAAGLAGRHGSAALGAPQTARQAIGEAVRQRSFHLLFWSYFVCGVHTAFIALHLPSYVQDSGMSAAVGMMALALIGFGNVFGSYTAGWLGGKVSKKWILTWLYGLRSALILVLLLVPKSPVVFYVFAFCMGLVWLSTVPLTNGLVAQIYGVRHVTMLSGMVFFGHQIGGFLGAWLGGVIATRQGSYDMAWWISIGLGIFAAIVCAPIDERPLARQQPATP</sequence>
<organism evidence="6 7">
    <name type="scientific">Usitatibacter palustris</name>
    <dbReference type="NCBI Taxonomy" id="2732487"/>
    <lineage>
        <taxon>Bacteria</taxon>
        <taxon>Pseudomonadati</taxon>
        <taxon>Pseudomonadota</taxon>
        <taxon>Betaproteobacteria</taxon>
        <taxon>Nitrosomonadales</taxon>
        <taxon>Usitatibacteraceae</taxon>
        <taxon>Usitatibacter</taxon>
    </lineage>
</organism>
<dbReference type="KEGG" id="upl:DSM104440_02629"/>
<feature type="transmembrane region" description="Helical" evidence="4">
    <location>
        <begin position="245"/>
        <end position="265"/>
    </location>
</feature>
<feature type="transmembrane region" description="Helical" evidence="4">
    <location>
        <begin position="74"/>
        <end position="92"/>
    </location>
</feature>
<keyword evidence="7" id="KW-1185">Reference proteome</keyword>
<dbReference type="PROSITE" id="PS50850">
    <property type="entry name" value="MFS"/>
    <property type="match status" value="1"/>
</dbReference>
<dbReference type="PANTHER" id="PTHR11360">
    <property type="entry name" value="MONOCARBOXYLATE TRANSPORTER"/>
    <property type="match status" value="1"/>
</dbReference>
<feature type="domain" description="Major facilitator superfamily (MFS) profile" evidence="5">
    <location>
        <begin position="8"/>
        <end position="391"/>
    </location>
</feature>
<dbReference type="InterPro" id="IPR020846">
    <property type="entry name" value="MFS_dom"/>
</dbReference>
<feature type="transmembrane region" description="Helical" evidence="4">
    <location>
        <begin position="336"/>
        <end position="355"/>
    </location>
</feature>
<reference evidence="6 7" key="1">
    <citation type="submission" date="2020-04" db="EMBL/GenBank/DDBJ databases">
        <title>Usitatibacter rugosus gen. nov., sp. nov. and Usitatibacter palustris sp. nov., novel members of Usitatibacteraceae fam. nov. within the order Nitrosomonadales isolated from soil.</title>
        <authorList>
            <person name="Huber K.J."/>
            <person name="Neumann-Schaal M."/>
            <person name="Geppert A."/>
            <person name="Luckner M."/>
            <person name="Wanner G."/>
            <person name="Overmann J."/>
        </authorList>
    </citation>
    <scope>NUCLEOTIDE SEQUENCE [LARGE SCALE GENOMIC DNA]</scope>
    <source>
        <strain evidence="6 7">Swamp67</strain>
    </source>
</reference>
<dbReference type="AlphaFoldDB" id="A0A6M4HAY2"/>
<dbReference type="SUPFAM" id="SSF103473">
    <property type="entry name" value="MFS general substrate transporter"/>
    <property type="match status" value="1"/>
</dbReference>
<evidence type="ECO:0000256" key="1">
    <source>
        <dbReference type="ARBA" id="ARBA00022692"/>
    </source>
</evidence>
<evidence type="ECO:0000256" key="4">
    <source>
        <dbReference type="SAM" id="Phobius"/>
    </source>
</evidence>
<dbReference type="EMBL" id="CP053073">
    <property type="protein sequence ID" value="QJR15803.1"/>
    <property type="molecule type" value="Genomic_DNA"/>
</dbReference>
<dbReference type="CDD" id="cd17355">
    <property type="entry name" value="MFS_YcxA_like"/>
    <property type="match status" value="1"/>
</dbReference>
<dbReference type="Gene3D" id="1.20.1250.20">
    <property type="entry name" value="MFS general substrate transporter like domains"/>
    <property type="match status" value="2"/>
</dbReference>
<evidence type="ECO:0000313" key="6">
    <source>
        <dbReference type="EMBL" id="QJR15803.1"/>
    </source>
</evidence>
<evidence type="ECO:0000313" key="7">
    <source>
        <dbReference type="Proteomes" id="UP000503096"/>
    </source>
</evidence>
<dbReference type="GO" id="GO:0022857">
    <property type="term" value="F:transmembrane transporter activity"/>
    <property type="evidence" value="ECO:0007669"/>
    <property type="project" value="InterPro"/>
</dbReference>
<feature type="transmembrane region" description="Helical" evidence="4">
    <location>
        <begin position="46"/>
        <end position="67"/>
    </location>
</feature>
<keyword evidence="2 4" id="KW-1133">Transmembrane helix</keyword>
<dbReference type="PANTHER" id="PTHR11360:SF284">
    <property type="entry name" value="EG:103B4.3 PROTEIN-RELATED"/>
    <property type="match status" value="1"/>
</dbReference>
<feature type="transmembrane region" description="Helical" evidence="4">
    <location>
        <begin position="301"/>
        <end position="324"/>
    </location>
</feature>
<proteinExistence type="predicted"/>
<keyword evidence="3 4" id="KW-0472">Membrane</keyword>
<protein>
    <submittedName>
        <fullName evidence="6">L-lactate transporter</fullName>
    </submittedName>
</protein>